<comment type="caution">
    <text evidence="1">The sequence shown here is derived from an EMBL/GenBank/DDBJ whole genome shotgun (WGS) entry which is preliminary data.</text>
</comment>
<dbReference type="EMBL" id="CAMKVN010004393">
    <property type="protein sequence ID" value="CAI2186962.1"/>
    <property type="molecule type" value="Genomic_DNA"/>
</dbReference>
<gene>
    <name evidence="1" type="ORF">FWILDA_LOCUS12839</name>
</gene>
<keyword evidence="2" id="KW-1185">Reference proteome</keyword>
<sequence length="186" mass="20182">MSKYILDKTIDIQPLLNMKNLLQRILTGVEDEMDEIEGMAAVQAFEVKESTEHRKKFQDKGQTQLLKGLVETVNVGIRGYNATIAKIPGCSRWSEIDPNQSVAELAESGGSSLTVGLVDDGLKFIRRVVIPKIQAAIGSVEFAVDHLKDLMTSTAISGLAAEVGDLKDGQAKLNAKVDAQGKLMNK</sequence>
<protein>
    <submittedName>
        <fullName evidence="1">18521_t:CDS:1</fullName>
    </submittedName>
</protein>
<evidence type="ECO:0000313" key="2">
    <source>
        <dbReference type="Proteomes" id="UP001153678"/>
    </source>
</evidence>
<accession>A0A9W4SZF7</accession>
<name>A0A9W4SZF7_9GLOM</name>
<reference evidence="1" key="1">
    <citation type="submission" date="2022-08" db="EMBL/GenBank/DDBJ databases">
        <authorList>
            <person name="Kallberg Y."/>
            <person name="Tangrot J."/>
            <person name="Rosling A."/>
        </authorList>
    </citation>
    <scope>NUCLEOTIDE SEQUENCE</scope>
    <source>
        <strain evidence="1">Wild A</strain>
    </source>
</reference>
<organism evidence="1 2">
    <name type="scientific">Funneliformis geosporum</name>
    <dbReference type="NCBI Taxonomy" id="1117311"/>
    <lineage>
        <taxon>Eukaryota</taxon>
        <taxon>Fungi</taxon>
        <taxon>Fungi incertae sedis</taxon>
        <taxon>Mucoromycota</taxon>
        <taxon>Glomeromycotina</taxon>
        <taxon>Glomeromycetes</taxon>
        <taxon>Glomerales</taxon>
        <taxon>Glomeraceae</taxon>
        <taxon>Funneliformis</taxon>
    </lineage>
</organism>
<dbReference type="OrthoDB" id="2443436at2759"/>
<proteinExistence type="predicted"/>
<dbReference type="AlphaFoldDB" id="A0A9W4SZF7"/>
<evidence type="ECO:0000313" key="1">
    <source>
        <dbReference type="EMBL" id="CAI2186962.1"/>
    </source>
</evidence>
<dbReference type="Proteomes" id="UP001153678">
    <property type="component" value="Unassembled WGS sequence"/>
</dbReference>